<sequence length="70" mass="7954">MLLISTGVVVSILTLVTVLARRERQGESPGDPDRPSYRMPRIYPTSFHIFAVIFLLGAALPFAVMFVFWW</sequence>
<accession>U2UT35</accession>
<keyword evidence="1" id="KW-0472">Membrane</keyword>
<protein>
    <submittedName>
        <fullName evidence="2">Uncharacterized protein</fullName>
    </submittedName>
</protein>
<evidence type="ECO:0000313" key="3">
    <source>
        <dbReference type="Proteomes" id="UP000016638"/>
    </source>
</evidence>
<evidence type="ECO:0000256" key="1">
    <source>
        <dbReference type="SAM" id="Phobius"/>
    </source>
</evidence>
<keyword evidence="1" id="KW-0812">Transmembrane</keyword>
<dbReference type="Proteomes" id="UP000016638">
    <property type="component" value="Unassembled WGS sequence"/>
</dbReference>
<keyword evidence="1" id="KW-1133">Transmembrane helix</keyword>
<name>U2UT35_9ACTN</name>
<evidence type="ECO:0000313" key="2">
    <source>
        <dbReference type="EMBL" id="ERL06252.1"/>
    </source>
</evidence>
<organism evidence="2 3">
    <name type="scientific">Olsenella profusa F0195</name>
    <dbReference type="NCBI Taxonomy" id="1125712"/>
    <lineage>
        <taxon>Bacteria</taxon>
        <taxon>Bacillati</taxon>
        <taxon>Actinomycetota</taxon>
        <taxon>Coriobacteriia</taxon>
        <taxon>Coriobacteriales</taxon>
        <taxon>Atopobiaceae</taxon>
        <taxon>Olsenella</taxon>
    </lineage>
</organism>
<comment type="caution">
    <text evidence="2">The sequence shown here is derived from an EMBL/GenBank/DDBJ whole genome shotgun (WGS) entry which is preliminary data.</text>
</comment>
<feature type="transmembrane region" description="Helical" evidence="1">
    <location>
        <begin position="46"/>
        <end position="69"/>
    </location>
</feature>
<proteinExistence type="predicted"/>
<reference evidence="2 3" key="1">
    <citation type="submission" date="2013-08" db="EMBL/GenBank/DDBJ databases">
        <authorList>
            <person name="Durkin A.S."/>
            <person name="Haft D.R."/>
            <person name="McCorrison J."/>
            <person name="Torralba M."/>
            <person name="Gillis M."/>
            <person name="Haft D.H."/>
            <person name="Methe B."/>
            <person name="Sutton G."/>
            <person name="Nelson K.E."/>
        </authorList>
    </citation>
    <scope>NUCLEOTIDE SEQUENCE [LARGE SCALE GENOMIC DNA]</scope>
    <source>
        <strain evidence="2 3">F0195</strain>
    </source>
</reference>
<gene>
    <name evidence="2" type="ORF">HMPREF1316_0627</name>
</gene>
<dbReference type="EMBL" id="AWEZ01000069">
    <property type="protein sequence ID" value="ERL06252.1"/>
    <property type="molecule type" value="Genomic_DNA"/>
</dbReference>
<dbReference type="PATRIC" id="fig|1125712.3.peg.2288"/>
<dbReference type="OrthoDB" id="9858409at2"/>
<dbReference type="AlphaFoldDB" id="U2UT35"/>
<keyword evidence="3" id="KW-1185">Reference proteome</keyword>
<dbReference type="RefSeq" id="WP_021727308.1">
    <property type="nucleotide sequence ID" value="NZ_AWEZ01000069.1"/>
</dbReference>